<protein>
    <submittedName>
        <fullName evidence="1">Uncharacterized protein</fullName>
    </submittedName>
</protein>
<comment type="caution">
    <text evidence="1">The sequence shown here is derived from an EMBL/GenBank/DDBJ whole genome shotgun (WGS) entry which is preliminary data.</text>
</comment>
<evidence type="ECO:0000313" key="2">
    <source>
        <dbReference type="Proteomes" id="UP001497623"/>
    </source>
</evidence>
<dbReference type="AlphaFoldDB" id="A0AAV2QVF4"/>
<name>A0AAV2QVF4_MEGNR</name>
<reference evidence="1 2" key="1">
    <citation type="submission" date="2024-05" db="EMBL/GenBank/DDBJ databases">
        <authorList>
            <person name="Wallberg A."/>
        </authorList>
    </citation>
    <scope>NUCLEOTIDE SEQUENCE [LARGE SCALE GENOMIC DNA]</scope>
</reference>
<organism evidence="1 2">
    <name type="scientific">Meganyctiphanes norvegica</name>
    <name type="common">Northern krill</name>
    <name type="synonym">Thysanopoda norvegica</name>
    <dbReference type="NCBI Taxonomy" id="48144"/>
    <lineage>
        <taxon>Eukaryota</taxon>
        <taxon>Metazoa</taxon>
        <taxon>Ecdysozoa</taxon>
        <taxon>Arthropoda</taxon>
        <taxon>Crustacea</taxon>
        <taxon>Multicrustacea</taxon>
        <taxon>Malacostraca</taxon>
        <taxon>Eumalacostraca</taxon>
        <taxon>Eucarida</taxon>
        <taxon>Euphausiacea</taxon>
        <taxon>Euphausiidae</taxon>
        <taxon>Meganyctiphanes</taxon>
    </lineage>
</organism>
<dbReference type="EMBL" id="CAXKWB010012162">
    <property type="protein sequence ID" value="CAL4103545.1"/>
    <property type="molecule type" value="Genomic_DNA"/>
</dbReference>
<gene>
    <name evidence="1" type="ORF">MNOR_LOCUS17589</name>
</gene>
<sequence>ALNSGHSINTVAFRKLGLETAKIHVDVYLWFPMPQSIHRLFIHGADIAELCPVTMGESSEEAIESSHKCSIWALNHHSRSNSYKNMTTDMGHNRLIKTEPFLNDIITPYRGKEFKADKQLPHGALGLIKASMPIDTLTPNGPDNIEYPRDIIVKLFNAFESKDFQIK</sequence>
<evidence type="ECO:0000313" key="1">
    <source>
        <dbReference type="EMBL" id="CAL4103545.1"/>
    </source>
</evidence>
<proteinExistence type="predicted"/>
<accession>A0AAV2QVF4</accession>
<keyword evidence="2" id="KW-1185">Reference proteome</keyword>
<dbReference type="Proteomes" id="UP001497623">
    <property type="component" value="Unassembled WGS sequence"/>
</dbReference>
<feature type="non-terminal residue" evidence="1">
    <location>
        <position position="1"/>
    </location>
</feature>